<evidence type="ECO:0000256" key="9">
    <source>
        <dbReference type="ARBA" id="ARBA00023128"/>
    </source>
</evidence>
<evidence type="ECO:0000256" key="3">
    <source>
        <dbReference type="ARBA" id="ARBA00022448"/>
    </source>
</evidence>
<keyword evidence="10" id="KW-0472">Membrane</keyword>
<proteinExistence type="inferred from homology"/>
<comment type="similarity">
    <text evidence="2">Belongs to the eukaryotic mitochondrial porin family.</text>
</comment>
<evidence type="ECO:0000313" key="11">
    <source>
        <dbReference type="EMBL" id="ORX89314.1"/>
    </source>
</evidence>
<dbReference type="GO" id="GO:0008308">
    <property type="term" value="F:voltage-gated monoatomic anion channel activity"/>
    <property type="evidence" value="ECO:0007669"/>
    <property type="project" value="InterPro"/>
</dbReference>
<dbReference type="EMBL" id="MCFE01000457">
    <property type="protein sequence ID" value="ORX89314.1"/>
    <property type="molecule type" value="Genomic_DNA"/>
</dbReference>
<keyword evidence="4" id="KW-1134">Transmembrane beta strand</keyword>
<keyword evidence="8" id="KW-0626">Porin</keyword>
<gene>
    <name evidence="11" type="ORF">K493DRAFT_69395</name>
</gene>
<keyword evidence="9" id="KW-0496">Mitochondrion</keyword>
<organism evidence="11 12">
    <name type="scientific">Basidiobolus meristosporus CBS 931.73</name>
    <dbReference type="NCBI Taxonomy" id="1314790"/>
    <lineage>
        <taxon>Eukaryota</taxon>
        <taxon>Fungi</taxon>
        <taxon>Fungi incertae sedis</taxon>
        <taxon>Zoopagomycota</taxon>
        <taxon>Entomophthoromycotina</taxon>
        <taxon>Basidiobolomycetes</taxon>
        <taxon>Basidiobolales</taxon>
        <taxon>Basidiobolaceae</taxon>
        <taxon>Basidiobolus</taxon>
    </lineage>
</organism>
<evidence type="ECO:0000313" key="12">
    <source>
        <dbReference type="Proteomes" id="UP000193498"/>
    </source>
</evidence>
<evidence type="ECO:0008006" key="13">
    <source>
        <dbReference type="Google" id="ProtNLM"/>
    </source>
</evidence>
<dbReference type="GO" id="GO:0046930">
    <property type="term" value="C:pore complex"/>
    <property type="evidence" value="ECO:0007669"/>
    <property type="project" value="UniProtKB-KW"/>
</dbReference>
<dbReference type="InterPro" id="IPR001925">
    <property type="entry name" value="Porin_Euk"/>
</dbReference>
<dbReference type="Gene3D" id="2.40.160.10">
    <property type="entry name" value="Porin"/>
    <property type="match status" value="1"/>
</dbReference>
<dbReference type="InterPro" id="IPR023614">
    <property type="entry name" value="Porin_dom_sf"/>
</dbReference>
<evidence type="ECO:0000256" key="4">
    <source>
        <dbReference type="ARBA" id="ARBA00022452"/>
    </source>
</evidence>
<dbReference type="Pfam" id="PF01459">
    <property type="entry name" value="Porin_3"/>
    <property type="match status" value="1"/>
</dbReference>
<evidence type="ECO:0000256" key="5">
    <source>
        <dbReference type="ARBA" id="ARBA00022692"/>
    </source>
</evidence>
<reference evidence="11 12" key="1">
    <citation type="submission" date="2016-07" db="EMBL/GenBank/DDBJ databases">
        <title>Pervasive Adenine N6-methylation of Active Genes in Fungi.</title>
        <authorList>
            <consortium name="DOE Joint Genome Institute"/>
            <person name="Mondo S.J."/>
            <person name="Dannebaum R.O."/>
            <person name="Kuo R.C."/>
            <person name="Labutti K."/>
            <person name="Haridas S."/>
            <person name="Kuo A."/>
            <person name="Salamov A."/>
            <person name="Ahrendt S.R."/>
            <person name="Lipzen A."/>
            <person name="Sullivan W."/>
            <person name="Andreopoulos W.B."/>
            <person name="Clum A."/>
            <person name="Lindquist E."/>
            <person name="Daum C."/>
            <person name="Ramamoorthy G.K."/>
            <person name="Gryganskyi A."/>
            <person name="Culley D."/>
            <person name="Magnuson J.K."/>
            <person name="James T.Y."/>
            <person name="O'Malley M.A."/>
            <person name="Stajich J.E."/>
            <person name="Spatafora J.W."/>
            <person name="Visel A."/>
            <person name="Grigoriev I.V."/>
        </authorList>
    </citation>
    <scope>NUCLEOTIDE SEQUENCE [LARGE SCALE GENOMIC DNA]</scope>
    <source>
        <strain evidence="11 12">CBS 931.73</strain>
    </source>
</reference>
<sequence length="284" mass="30885">MSTPVPFSDLGKPANDLLGKDYPVGAVRLEVKTTASNGVSFTVSGVQDKKTGAVNAELKSRYVDGKNGVTYTEGWATNNLITSQVEVKDKIKGLKVDVFASMLPNIGSKNVKLSLQYKQPYLFTRASADLLKGPLFQADAVFGHKGFLLGGEVGYDSCGGKFTKYNASFGLIARDHAITMQTSNALSIFAVSYYHRVSPSVETGAKALWNSRTPKAPITLEVGTKYFLDRSTFVKAKVNNHGRLGVGFTRVIRRGVKVSLGGIFDTRRWNENAHRLGASVVFDY</sequence>
<evidence type="ECO:0000256" key="2">
    <source>
        <dbReference type="ARBA" id="ARBA00007780"/>
    </source>
</evidence>
<evidence type="ECO:0000256" key="1">
    <source>
        <dbReference type="ARBA" id="ARBA00004294"/>
    </source>
</evidence>
<comment type="subcellular location">
    <subcellularLocation>
        <location evidence="1">Mitochondrion outer membrane</location>
    </subcellularLocation>
</comment>
<dbReference type="AlphaFoldDB" id="A0A1Y1XVJ6"/>
<evidence type="ECO:0000256" key="6">
    <source>
        <dbReference type="ARBA" id="ARBA00022787"/>
    </source>
</evidence>
<keyword evidence="3" id="KW-0813">Transport</keyword>
<dbReference type="PANTHER" id="PTHR11743">
    <property type="entry name" value="VOLTAGE-DEPENDENT ANION-SELECTIVE CHANNEL"/>
    <property type="match status" value="1"/>
</dbReference>
<dbReference type="FunFam" id="2.40.160.10:FF:000012">
    <property type="entry name" value="Voltage-dependent anion-selective channel"/>
    <property type="match status" value="1"/>
</dbReference>
<evidence type="ECO:0000256" key="8">
    <source>
        <dbReference type="ARBA" id="ARBA00023114"/>
    </source>
</evidence>
<dbReference type="PRINTS" id="PR00185">
    <property type="entry name" value="EUKARYTPORIN"/>
</dbReference>
<comment type="caution">
    <text evidence="11">The sequence shown here is derived from an EMBL/GenBank/DDBJ whole genome shotgun (WGS) entry which is preliminary data.</text>
</comment>
<dbReference type="FunCoup" id="A0A1Y1XVJ6">
    <property type="interactions" value="484"/>
</dbReference>
<keyword evidence="6" id="KW-1000">Mitochondrion outer membrane</keyword>
<dbReference type="STRING" id="1314790.A0A1Y1XVJ6"/>
<dbReference type="GO" id="GO:0005741">
    <property type="term" value="C:mitochondrial outer membrane"/>
    <property type="evidence" value="ECO:0007669"/>
    <property type="project" value="UniProtKB-SubCell"/>
</dbReference>
<evidence type="ECO:0000256" key="7">
    <source>
        <dbReference type="ARBA" id="ARBA00023065"/>
    </source>
</evidence>
<keyword evidence="12" id="KW-1185">Reference proteome</keyword>
<name>A0A1Y1XVJ6_9FUNG</name>
<dbReference type="GO" id="GO:0015288">
    <property type="term" value="F:porin activity"/>
    <property type="evidence" value="ECO:0007669"/>
    <property type="project" value="UniProtKB-KW"/>
</dbReference>
<dbReference type="CDD" id="cd07306">
    <property type="entry name" value="Porin3_VDAC"/>
    <property type="match status" value="1"/>
</dbReference>
<keyword evidence="5" id="KW-0812">Transmembrane</keyword>
<accession>A0A1Y1XVJ6</accession>
<dbReference type="Proteomes" id="UP000193498">
    <property type="component" value="Unassembled WGS sequence"/>
</dbReference>
<protein>
    <recommendedName>
        <fullName evidence="13">Voltage-dependent ion-selective channel</fullName>
    </recommendedName>
</protein>
<dbReference type="OrthoDB" id="7827681at2759"/>
<keyword evidence="7" id="KW-0406">Ion transport</keyword>
<dbReference type="InterPro" id="IPR027246">
    <property type="entry name" value="Porin_Euk/Tom40"/>
</dbReference>
<dbReference type="InParanoid" id="A0A1Y1XVJ6"/>
<dbReference type="PANTHER" id="PTHR11743:SF70">
    <property type="entry name" value="GH26960P-RELATED"/>
    <property type="match status" value="1"/>
</dbReference>
<evidence type="ECO:0000256" key="10">
    <source>
        <dbReference type="ARBA" id="ARBA00023136"/>
    </source>
</evidence>